<keyword evidence="3" id="KW-1185">Reference proteome</keyword>
<name>A0A2T3B6J2_AMORE</name>
<dbReference type="GeneID" id="36571847"/>
<dbReference type="RefSeq" id="XP_024722525.1">
    <property type="nucleotide sequence ID" value="XM_024863766.1"/>
</dbReference>
<protein>
    <submittedName>
        <fullName evidence="2">Uncharacterized protein</fullName>
    </submittedName>
</protein>
<feature type="region of interest" description="Disordered" evidence="1">
    <location>
        <begin position="1"/>
        <end position="25"/>
    </location>
</feature>
<dbReference type="EMBL" id="KZ679009">
    <property type="protein sequence ID" value="PSS22370.1"/>
    <property type="molecule type" value="Genomic_DNA"/>
</dbReference>
<dbReference type="OrthoDB" id="3530309at2759"/>
<sequence>MYREPDHHCARWTDQKANEETAPRDDIPFHFTINMPASTSPHSITAITDAAQQDQREQPWKKVMASAAFNKPSSADDKEVVKTGGPCDVLTNFFAA</sequence>
<gene>
    <name evidence="2" type="ORF">M430DRAFT_17924</name>
</gene>
<dbReference type="AlphaFoldDB" id="A0A2T3B6J2"/>
<dbReference type="Proteomes" id="UP000241818">
    <property type="component" value="Unassembled WGS sequence"/>
</dbReference>
<evidence type="ECO:0000256" key="1">
    <source>
        <dbReference type="SAM" id="MobiDB-lite"/>
    </source>
</evidence>
<proteinExistence type="predicted"/>
<reference evidence="2 3" key="1">
    <citation type="journal article" date="2018" name="New Phytol.">
        <title>Comparative genomics and transcriptomics depict ericoid mycorrhizal fungi as versatile saprotrophs and plant mutualists.</title>
        <authorList>
            <person name="Martino E."/>
            <person name="Morin E."/>
            <person name="Grelet G.A."/>
            <person name="Kuo A."/>
            <person name="Kohler A."/>
            <person name="Daghino S."/>
            <person name="Barry K.W."/>
            <person name="Cichocki N."/>
            <person name="Clum A."/>
            <person name="Dockter R.B."/>
            <person name="Hainaut M."/>
            <person name="Kuo R.C."/>
            <person name="LaButti K."/>
            <person name="Lindahl B.D."/>
            <person name="Lindquist E.A."/>
            <person name="Lipzen A."/>
            <person name="Khouja H.R."/>
            <person name="Magnuson J."/>
            <person name="Murat C."/>
            <person name="Ohm R.A."/>
            <person name="Singer S.W."/>
            <person name="Spatafora J.W."/>
            <person name="Wang M."/>
            <person name="Veneault-Fourrey C."/>
            <person name="Henrissat B."/>
            <person name="Grigoriev I.V."/>
            <person name="Martin F.M."/>
            <person name="Perotto S."/>
        </authorList>
    </citation>
    <scope>NUCLEOTIDE SEQUENCE [LARGE SCALE GENOMIC DNA]</scope>
    <source>
        <strain evidence="2 3">ATCC 22711</strain>
    </source>
</reference>
<accession>A0A2T3B6J2</accession>
<organism evidence="2 3">
    <name type="scientific">Amorphotheca resinae ATCC 22711</name>
    <dbReference type="NCBI Taxonomy" id="857342"/>
    <lineage>
        <taxon>Eukaryota</taxon>
        <taxon>Fungi</taxon>
        <taxon>Dikarya</taxon>
        <taxon>Ascomycota</taxon>
        <taxon>Pezizomycotina</taxon>
        <taxon>Leotiomycetes</taxon>
        <taxon>Helotiales</taxon>
        <taxon>Amorphothecaceae</taxon>
        <taxon>Amorphotheca</taxon>
    </lineage>
</organism>
<dbReference type="InParanoid" id="A0A2T3B6J2"/>
<evidence type="ECO:0000313" key="2">
    <source>
        <dbReference type="EMBL" id="PSS22370.1"/>
    </source>
</evidence>
<evidence type="ECO:0000313" key="3">
    <source>
        <dbReference type="Proteomes" id="UP000241818"/>
    </source>
</evidence>